<keyword evidence="1" id="KW-1133">Transmembrane helix</keyword>
<dbReference type="InterPro" id="IPR007136">
    <property type="entry name" value="DUF347"/>
</dbReference>
<dbReference type="EMBL" id="CP020716">
    <property type="protein sequence ID" value="ARJ07711.1"/>
    <property type="molecule type" value="Genomic_DNA"/>
</dbReference>
<dbReference type="Proteomes" id="UP000192775">
    <property type="component" value="Plasmid unnamed1"/>
</dbReference>
<keyword evidence="3" id="KW-1185">Reference proteome</keyword>
<accession>A0A1X9LUL5</accession>
<geneLocation type="plasmid" evidence="2">
    <name>unnamed1</name>
</geneLocation>
<dbReference type="KEGG" id="cphy:B5808_19635"/>
<evidence type="ECO:0000313" key="2">
    <source>
        <dbReference type="EMBL" id="ARJ07711.1"/>
    </source>
</evidence>
<gene>
    <name evidence="2" type="ORF">B5808_19635</name>
</gene>
<feature type="transmembrane region" description="Helical" evidence="1">
    <location>
        <begin position="89"/>
        <end position="108"/>
    </location>
</feature>
<dbReference type="AlphaFoldDB" id="A0A1X9LUL5"/>
<keyword evidence="2" id="KW-0614">Plasmid</keyword>
<name>A0A1X9LUL5_9MICO</name>
<sequence>MLDKVPQITALFWIAKVLTTGMGETASDFLVTTIDPVIAVVLAFLVLVALLALQLTRTRYIPWLYWATVAMVSVFGTMAADVIHVEFGIPYTVSTAAFAAALAAIFLLWWATERDLSIHSINTSRREIFYWVTVLTTFALGTAVGDWTATVLNLGYFASGLLFLACIAVPTVAYYFFSANRVITFWAAYVLTRPLGASLADWLGVDTSRGGVGLGTGPITLVLLAGIAACVTVMTIRRDTHSVAAAPA</sequence>
<feature type="transmembrane region" description="Helical" evidence="1">
    <location>
        <begin position="184"/>
        <end position="205"/>
    </location>
</feature>
<keyword evidence="1" id="KW-0812">Transmembrane</keyword>
<evidence type="ECO:0000256" key="1">
    <source>
        <dbReference type="SAM" id="Phobius"/>
    </source>
</evidence>
<feature type="transmembrane region" description="Helical" evidence="1">
    <location>
        <begin position="217"/>
        <end position="236"/>
    </location>
</feature>
<feature type="transmembrane region" description="Helical" evidence="1">
    <location>
        <begin position="37"/>
        <end position="56"/>
    </location>
</feature>
<evidence type="ECO:0008006" key="4">
    <source>
        <dbReference type="Google" id="ProtNLM"/>
    </source>
</evidence>
<protein>
    <recommendedName>
        <fullName evidence="4">Membrane-anchored protein</fullName>
    </recommendedName>
</protein>
<feature type="transmembrane region" description="Helical" evidence="1">
    <location>
        <begin position="63"/>
        <end position="83"/>
    </location>
</feature>
<keyword evidence="1" id="KW-0472">Membrane</keyword>
<feature type="transmembrane region" description="Helical" evidence="1">
    <location>
        <begin position="154"/>
        <end position="177"/>
    </location>
</feature>
<dbReference type="Pfam" id="PF03988">
    <property type="entry name" value="DUF347"/>
    <property type="match status" value="4"/>
</dbReference>
<organism evidence="2 3">
    <name type="scientific">Cnuibacter physcomitrellae</name>
    <dbReference type="NCBI Taxonomy" id="1619308"/>
    <lineage>
        <taxon>Bacteria</taxon>
        <taxon>Bacillati</taxon>
        <taxon>Actinomycetota</taxon>
        <taxon>Actinomycetes</taxon>
        <taxon>Micrococcales</taxon>
        <taxon>Microbacteriaceae</taxon>
        <taxon>Cnuibacter</taxon>
    </lineage>
</organism>
<feature type="transmembrane region" description="Helical" evidence="1">
    <location>
        <begin position="128"/>
        <end position="148"/>
    </location>
</feature>
<evidence type="ECO:0000313" key="3">
    <source>
        <dbReference type="Proteomes" id="UP000192775"/>
    </source>
</evidence>
<reference evidence="2 3" key="1">
    <citation type="submission" date="2017-04" db="EMBL/GenBank/DDBJ databases">
        <authorList>
            <person name="Afonso C.L."/>
            <person name="Miller P.J."/>
            <person name="Scott M.A."/>
            <person name="Spackman E."/>
            <person name="Goraichik I."/>
            <person name="Dimitrov K.M."/>
            <person name="Suarez D.L."/>
            <person name="Swayne D.E."/>
        </authorList>
    </citation>
    <scope>NUCLEOTIDE SEQUENCE [LARGE SCALE GENOMIC DNA]</scope>
    <source>
        <strain evidence="3">XA(T)</strain>
        <plasmid evidence="3">Plasmid unnamed1</plasmid>
    </source>
</reference>
<proteinExistence type="predicted"/>